<comment type="caution">
    <text evidence="1">The sequence shown here is derived from an EMBL/GenBank/DDBJ whole genome shotgun (WGS) entry which is preliminary data.</text>
</comment>
<dbReference type="AlphaFoldDB" id="A0A0C2N8Y9"/>
<dbReference type="Gene3D" id="4.10.60.10">
    <property type="entry name" value="Zinc finger, CCHC-type"/>
    <property type="match status" value="1"/>
</dbReference>
<dbReference type="GO" id="GO:0008270">
    <property type="term" value="F:zinc ion binding"/>
    <property type="evidence" value="ECO:0007669"/>
    <property type="project" value="InterPro"/>
</dbReference>
<evidence type="ECO:0000313" key="1">
    <source>
        <dbReference type="EMBL" id="KII70397.1"/>
    </source>
</evidence>
<protein>
    <recommendedName>
        <fullName evidence="3">CCHC-type domain-containing protein</fullName>
    </recommendedName>
</protein>
<dbReference type="OMA" id="TARFRIW"/>
<dbReference type="PANTHER" id="PTHR33198">
    <property type="entry name" value="ANK_REP_REGION DOMAIN-CONTAINING PROTEIN-RELATED"/>
    <property type="match status" value="1"/>
</dbReference>
<dbReference type="InterPro" id="IPR036875">
    <property type="entry name" value="Znf_CCHC_sf"/>
</dbReference>
<gene>
    <name evidence="1" type="ORF">RF11_00182</name>
</gene>
<evidence type="ECO:0000313" key="2">
    <source>
        <dbReference type="Proteomes" id="UP000031668"/>
    </source>
</evidence>
<evidence type="ECO:0008006" key="3">
    <source>
        <dbReference type="Google" id="ProtNLM"/>
    </source>
</evidence>
<dbReference type="EMBL" id="JWZT01002083">
    <property type="protein sequence ID" value="KII70397.1"/>
    <property type="molecule type" value="Genomic_DNA"/>
</dbReference>
<dbReference type="GO" id="GO:0003676">
    <property type="term" value="F:nucleic acid binding"/>
    <property type="evidence" value="ECO:0007669"/>
    <property type="project" value="InterPro"/>
</dbReference>
<keyword evidence="2" id="KW-1185">Reference proteome</keyword>
<name>A0A0C2N8Y9_THEKT</name>
<dbReference type="Proteomes" id="UP000031668">
    <property type="component" value="Unassembled WGS sequence"/>
</dbReference>
<dbReference type="SUPFAM" id="SSF57756">
    <property type="entry name" value="Retrovirus zinc finger-like domains"/>
    <property type="match status" value="1"/>
</dbReference>
<dbReference type="OrthoDB" id="5973823at2759"/>
<organism evidence="1 2">
    <name type="scientific">Thelohanellus kitauei</name>
    <name type="common">Myxosporean</name>
    <dbReference type="NCBI Taxonomy" id="669202"/>
    <lineage>
        <taxon>Eukaryota</taxon>
        <taxon>Metazoa</taxon>
        <taxon>Cnidaria</taxon>
        <taxon>Myxozoa</taxon>
        <taxon>Myxosporea</taxon>
        <taxon>Bivalvulida</taxon>
        <taxon>Platysporina</taxon>
        <taxon>Myxobolidae</taxon>
        <taxon>Thelohanellus</taxon>
    </lineage>
</organism>
<accession>A0A0C2N8Y9</accession>
<proteinExistence type="predicted"/>
<reference evidence="1 2" key="1">
    <citation type="journal article" date="2014" name="Genome Biol. Evol.">
        <title>The genome of the myxosporean Thelohanellus kitauei shows adaptations to nutrient acquisition within its fish host.</title>
        <authorList>
            <person name="Yang Y."/>
            <person name="Xiong J."/>
            <person name="Zhou Z."/>
            <person name="Huo F."/>
            <person name="Miao W."/>
            <person name="Ran C."/>
            <person name="Liu Y."/>
            <person name="Zhang J."/>
            <person name="Feng J."/>
            <person name="Wang M."/>
            <person name="Wang M."/>
            <person name="Wang L."/>
            <person name="Yao B."/>
        </authorList>
    </citation>
    <scope>NUCLEOTIDE SEQUENCE [LARGE SCALE GENOMIC DNA]</scope>
    <source>
        <strain evidence="1">Wuqing</strain>
    </source>
</reference>
<sequence length="235" mass="27430">MRKDSNHGGFQEFSPEEGDWRIYTARFRIWVSLCKIPPEKQTAALLCVIGPKTYSILRLLAGDNELTKMTVDEINKCGSDHFCPKGMKLVKRYRFGLCAQGPNESFQDFATRLEKECYKCNYGRFTEDVLRDAFILKINDPKGEIRQTLFMQDELTFREALRVATVFEEYEKKEMEQMAKSVKSVSDQIRRETISRFCYRCGSTEQLRNTCPNINARCTFCERYGHTAKVCRLRN</sequence>
<dbReference type="PANTHER" id="PTHR33198:SF19">
    <property type="entry name" value="CCHC-TYPE DOMAIN-CONTAINING PROTEIN"/>
    <property type="match status" value="1"/>
</dbReference>